<sequence length="100" mass="11643">MPVSNDNFYKPEEALHELQVQETILKTAIDVQVVLRILVDKEIVTREEVQKYREEVSDSPKYKIVLDDIKRQKVGFQAAKDNPQEYLQALLRAKMNGDIK</sequence>
<accession>A0A8S5SUI3</accession>
<reference evidence="1" key="1">
    <citation type="journal article" date="2021" name="Proc. Natl. Acad. Sci. U.S.A.">
        <title>A Catalog of Tens of Thousands of Viruses from Human Metagenomes Reveals Hidden Associations with Chronic Diseases.</title>
        <authorList>
            <person name="Tisza M.J."/>
            <person name="Buck C.B."/>
        </authorList>
    </citation>
    <scope>NUCLEOTIDE SEQUENCE</scope>
    <source>
        <strain evidence="1">CtqPo10</strain>
    </source>
</reference>
<proteinExistence type="predicted"/>
<evidence type="ECO:0000313" key="1">
    <source>
        <dbReference type="EMBL" id="DAF54681.1"/>
    </source>
</evidence>
<dbReference type="EMBL" id="BK032682">
    <property type="protein sequence ID" value="DAF54681.1"/>
    <property type="molecule type" value="Genomic_DNA"/>
</dbReference>
<organism evidence="1">
    <name type="scientific">Siphoviridae sp. ctqPo10</name>
    <dbReference type="NCBI Taxonomy" id="2827948"/>
    <lineage>
        <taxon>Viruses</taxon>
        <taxon>Duplodnaviria</taxon>
        <taxon>Heunggongvirae</taxon>
        <taxon>Uroviricota</taxon>
        <taxon>Caudoviricetes</taxon>
    </lineage>
</organism>
<name>A0A8S5SUI3_9CAUD</name>
<protein>
    <submittedName>
        <fullName evidence="1">Uncharacterized protein</fullName>
    </submittedName>
</protein>